<dbReference type="EMBL" id="PGVD01000025">
    <property type="protein sequence ID" value="PLR97915.1"/>
    <property type="molecule type" value="Genomic_DNA"/>
</dbReference>
<dbReference type="AlphaFoldDB" id="A0A2N5GL33"/>
<evidence type="ECO:0000313" key="1">
    <source>
        <dbReference type="EMBL" id="PLR82179.1"/>
    </source>
</evidence>
<organism evidence="1 3">
    <name type="scientific">Bacillus canaveralius</name>
    <dbReference type="NCBI Taxonomy" id="1403243"/>
    <lineage>
        <taxon>Bacteria</taxon>
        <taxon>Bacillati</taxon>
        <taxon>Bacillota</taxon>
        <taxon>Bacilli</taxon>
        <taxon>Bacillales</taxon>
        <taxon>Bacillaceae</taxon>
        <taxon>Bacillus</taxon>
    </lineage>
</organism>
<gene>
    <name evidence="1" type="ORF">CU635_13540</name>
    <name evidence="2" type="ORF">CVD25_08800</name>
</gene>
<comment type="caution">
    <text evidence="1">The sequence shown here is derived from an EMBL/GenBank/DDBJ whole genome shotgun (WGS) entry which is preliminary data.</text>
</comment>
<keyword evidence="4" id="KW-1185">Reference proteome</keyword>
<dbReference type="NCBIfam" id="NF041239">
    <property type="entry name" value="Moor_selen_rel"/>
    <property type="match status" value="1"/>
</dbReference>
<reference evidence="1 3" key="1">
    <citation type="submission" date="2017-11" db="EMBL/GenBank/DDBJ databases">
        <title>Comparitive Functional Genomics of Dry Heat Resistant strains isolated from the Viking Spacecraft.</title>
        <authorList>
            <person name="Seuylemezian A."/>
            <person name="Cooper K."/>
            <person name="Vaishampayan P."/>
        </authorList>
    </citation>
    <scope>NUCLEOTIDE SEQUENCE [LARGE SCALE GENOMIC DNA]</scope>
    <source>
        <strain evidence="1 3">M4.6</strain>
    </source>
</reference>
<name>A0A2N5GL33_9BACI</name>
<dbReference type="OrthoDB" id="2908228at2"/>
<reference evidence="2 4" key="2">
    <citation type="submission" date="2017-12" db="EMBL/GenBank/DDBJ databases">
        <title>Comparative Functional Genomics of Dry Heat Resistant strains isolated from the Viking Spacecraft.</title>
        <authorList>
            <person name="Seuylemezian A."/>
            <person name="Cooper K."/>
            <person name="Vaishampayan P."/>
        </authorList>
    </citation>
    <scope>NUCLEOTIDE SEQUENCE [LARGE SCALE GENOMIC DNA]</scope>
    <source>
        <strain evidence="2 4">ATCC 29669</strain>
    </source>
</reference>
<dbReference type="EMBL" id="PGVA01000028">
    <property type="protein sequence ID" value="PLR82179.1"/>
    <property type="molecule type" value="Genomic_DNA"/>
</dbReference>
<dbReference type="Proteomes" id="UP000235114">
    <property type="component" value="Unassembled WGS sequence"/>
</dbReference>
<dbReference type="Proteomes" id="UP000234951">
    <property type="component" value="Unassembled WGS sequence"/>
</dbReference>
<sequence length="93" mass="10530">MHIELDDKAKVWIESKGKHLTVKTVEVKGCCVGGVQELLAIPKKPKDINKYNEFRVDNLSIFIQKNINIKDRIQLKISGFGFLTSITAKGFLE</sequence>
<evidence type="ECO:0000313" key="3">
    <source>
        <dbReference type="Proteomes" id="UP000234951"/>
    </source>
</evidence>
<protein>
    <submittedName>
        <fullName evidence="1">Fe-S oxidoreductase</fullName>
    </submittedName>
</protein>
<evidence type="ECO:0000313" key="4">
    <source>
        <dbReference type="Proteomes" id="UP000235114"/>
    </source>
</evidence>
<proteinExistence type="predicted"/>
<evidence type="ECO:0000313" key="2">
    <source>
        <dbReference type="EMBL" id="PLR97915.1"/>
    </source>
</evidence>
<dbReference type="InterPro" id="IPR049744">
    <property type="entry name" value="CC/Se_fam"/>
</dbReference>
<accession>A0A2N5GL33</accession>